<dbReference type="PIRSF" id="PIRSF036979">
    <property type="entry name" value="Arginase"/>
    <property type="match status" value="1"/>
</dbReference>
<proteinExistence type="inferred from homology"/>
<evidence type="ECO:0000313" key="6">
    <source>
        <dbReference type="EMBL" id="MBC8578585.1"/>
    </source>
</evidence>
<name>A0A926I8F1_9FIRM</name>
<dbReference type="PANTHER" id="PTHR11358:SF26">
    <property type="entry name" value="GUANIDINO ACID HYDROLASE, MITOCHONDRIAL"/>
    <property type="match status" value="1"/>
</dbReference>
<dbReference type="GO" id="GO:0008783">
    <property type="term" value="F:agmatinase activity"/>
    <property type="evidence" value="ECO:0007669"/>
    <property type="project" value="UniProtKB-EC"/>
</dbReference>
<evidence type="ECO:0000256" key="1">
    <source>
        <dbReference type="ARBA" id="ARBA00009227"/>
    </source>
</evidence>
<feature type="binding site" evidence="4">
    <location>
        <position position="214"/>
    </location>
    <ligand>
        <name>Mn(2+)</name>
        <dbReference type="ChEBI" id="CHEBI:29035"/>
        <label>1</label>
    </ligand>
</feature>
<feature type="binding site" evidence="4">
    <location>
        <position position="212"/>
    </location>
    <ligand>
        <name>Mn(2+)</name>
        <dbReference type="ChEBI" id="CHEBI:29035"/>
        <label>1</label>
    </ligand>
</feature>
<keyword evidence="2 4" id="KW-0479">Metal-binding</keyword>
<accession>A0A926I8F1</accession>
<evidence type="ECO:0000256" key="4">
    <source>
        <dbReference type="PIRSR" id="PIRSR036979-1"/>
    </source>
</evidence>
<evidence type="ECO:0000256" key="3">
    <source>
        <dbReference type="ARBA" id="ARBA00022801"/>
    </source>
</evidence>
<dbReference type="NCBIfam" id="TIGR01230">
    <property type="entry name" value="agmatinase"/>
    <property type="match status" value="1"/>
</dbReference>
<organism evidence="6 7">
    <name type="scientific">Zhenhengia yiwuensis</name>
    <dbReference type="NCBI Taxonomy" id="2763666"/>
    <lineage>
        <taxon>Bacteria</taxon>
        <taxon>Bacillati</taxon>
        <taxon>Bacillota</taxon>
        <taxon>Clostridia</taxon>
        <taxon>Lachnospirales</taxon>
        <taxon>Lachnospiraceae</taxon>
        <taxon>Zhenhengia</taxon>
    </lineage>
</organism>
<keyword evidence="4" id="KW-0464">Manganese</keyword>
<dbReference type="PROSITE" id="PS01053">
    <property type="entry name" value="ARGINASE_1"/>
    <property type="match status" value="1"/>
</dbReference>
<gene>
    <name evidence="6" type="primary">speB</name>
    <name evidence="6" type="ORF">H8718_03455</name>
</gene>
<dbReference type="SUPFAM" id="SSF52768">
    <property type="entry name" value="Arginase/deacetylase"/>
    <property type="match status" value="1"/>
</dbReference>
<dbReference type="CDD" id="cd11593">
    <property type="entry name" value="Agmatinase-like_2"/>
    <property type="match status" value="1"/>
</dbReference>
<dbReference type="Gene3D" id="3.40.800.10">
    <property type="entry name" value="Ureohydrolase domain"/>
    <property type="match status" value="1"/>
</dbReference>
<dbReference type="AlphaFoldDB" id="A0A926I8F1"/>
<evidence type="ECO:0000256" key="5">
    <source>
        <dbReference type="RuleBase" id="RU003684"/>
    </source>
</evidence>
<comment type="similarity">
    <text evidence="1">Belongs to the arginase family. Agmatinase subfamily.</text>
</comment>
<dbReference type="InterPro" id="IPR005925">
    <property type="entry name" value="Agmatinase-rel"/>
</dbReference>
<feature type="binding site" evidence="4">
    <location>
        <position position="110"/>
    </location>
    <ligand>
        <name>Mn(2+)</name>
        <dbReference type="ChEBI" id="CHEBI:29035"/>
        <label>1</label>
    </ligand>
</feature>
<sequence>MHNISTTSSFIGFDQEYDTSPVVLVGIPFDGTTSFRPGTRFAPAVVRPDSYGLETYSPYLDLDMEDYNLCDLGDIELPFGNTTKALNTIYKTFAQIIKDGKRPLTIGGEHLVSLPIIEAFSKIYPDLCIIHFDAHTDLREDYMGESLSHASVIRRAWDILGDNRIFQFGIRSGTKVEFDWAKSHTYLQPFNLDSLEEIIIQLQNRPVYITIDLDVLDPSIFPGTGTPEPGGIDFNTLIFAIKQFTKLNHIVGADVVELSPHYDISGVSTATCCKVIREMSLLLSHKQ</sequence>
<comment type="cofactor">
    <cofactor evidence="4">
        <name>Mn(2+)</name>
        <dbReference type="ChEBI" id="CHEBI:29035"/>
    </cofactor>
    <text evidence="4">Binds 2 manganese ions per subunit.</text>
</comment>
<evidence type="ECO:0000256" key="2">
    <source>
        <dbReference type="ARBA" id="ARBA00022723"/>
    </source>
</evidence>
<keyword evidence="3 5" id="KW-0378">Hydrolase</keyword>
<dbReference type="GO" id="GO:0033389">
    <property type="term" value="P:putrescine biosynthetic process from arginine, via agmatine"/>
    <property type="evidence" value="ECO:0007669"/>
    <property type="project" value="TreeGrafter"/>
</dbReference>
<evidence type="ECO:0000313" key="7">
    <source>
        <dbReference type="Proteomes" id="UP000655830"/>
    </source>
</evidence>
<comment type="caution">
    <text evidence="6">The sequence shown here is derived from an EMBL/GenBank/DDBJ whole genome shotgun (WGS) entry which is preliminary data.</text>
</comment>
<dbReference type="GO" id="GO:0046872">
    <property type="term" value="F:metal ion binding"/>
    <property type="evidence" value="ECO:0007669"/>
    <property type="project" value="UniProtKB-KW"/>
</dbReference>
<dbReference type="RefSeq" id="WP_177670256.1">
    <property type="nucleotide sequence ID" value="NZ_JACRSY010000004.1"/>
</dbReference>
<dbReference type="InterPro" id="IPR006035">
    <property type="entry name" value="Ureohydrolase"/>
</dbReference>
<reference evidence="6" key="1">
    <citation type="submission" date="2020-08" db="EMBL/GenBank/DDBJ databases">
        <title>Genome public.</title>
        <authorList>
            <person name="Liu C."/>
            <person name="Sun Q."/>
        </authorList>
    </citation>
    <scope>NUCLEOTIDE SEQUENCE</scope>
    <source>
        <strain evidence="6">NSJ-12</strain>
    </source>
</reference>
<feature type="binding site" evidence="4">
    <location>
        <position position="135"/>
    </location>
    <ligand>
        <name>Mn(2+)</name>
        <dbReference type="ChEBI" id="CHEBI:29035"/>
        <label>1</label>
    </ligand>
</feature>
<dbReference type="PANTHER" id="PTHR11358">
    <property type="entry name" value="ARGINASE/AGMATINASE"/>
    <property type="match status" value="1"/>
</dbReference>
<protein>
    <submittedName>
        <fullName evidence="6">Agmatinase</fullName>
        <ecNumber evidence="6">3.5.3.11</ecNumber>
    </submittedName>
</protein>
<dbReference type="PROSITE" id="PS51409">
    <property type="entry name" value="ARGINASE_2"/>
    <property type="match status" value="1"/>
</dbReference>
<dbReference type="InterPro" id="IPR023696">
    <property type="entry name" value="Ureohydrolase_dom_sf"/>
</dbReference>
<dbReference type="EC" id="3.5.3.11" evidence="6"/>
<keyword evidence="7" id="KW-1185">Reference proteome</keyword>
<feature type="binding site" evidence="4">
    <location>
        <position position="137"/>
    </location>
    <ligand>
        <name>Mn(2+)</name>
        <dbReference type="ChEBI" id="CHEBI:29035"/>
        <label>1</label>
    </ligand>
</feature>
<dbReference type="EMBL" id="JACRSY010000004">
    <property type="protein sequence ID" value="MBC8578585.1"/>
    <property type="molecule type" value="Genomic_DNA"/>
</dbReference>
<dbReference type="Proteomes" id="UP000655830">
    <property type="component" value="Unassembled WGS sequence"/>
</dbReference>
<dbReference type="InterPro" id="IPR020855">
    <property type="entry name" value="Ureohydrolase_Mn_BS"/>
</dbReference>
<dbReference type="Pfam" id="PF00491">
    <property type="entry name" value="Arginase"/>
    <property type="match status" value="1"/>
</dbReference>
<feature type="binding site" evidence="4">
    <location>
        <position position="133"/>
    </location>
    <ligand>
        <name>Mn(2+)</name>
        <dbReference type="ChEBI" id="CHEBI:29035"/>
        <label>1</label>
    </ligand>
</feature>